<accession>A0A955LKE8</accession>
<gene>
    <name evidence="3" type="ORF">KC614_02375</name>
</gene>
<name>A0A955LKE8_UNCKA</name>
<dbReference type="Gene3D" id="2.60.120.10">
    <property type="entry name" value="Jelly Rolls"/>
    <property type="match status" value="1"/>
</dbReference>
<dbReference type="CDD" id="cd02223">
    <property type="entry name" value="cupin_Bh2720-like"/>
    <property type="match status" value="1"/>
</dbReference>
<reference evidence="3" key="2">
    <citation type="journal article" date="2021" name="Microbiome">
        <title>Successional dynamics and alternative stable states in a saline activated sludge microbial community over 9 years.</title>
        <authorList>
            <person name="Wang Y."/>
            <person name="Ye J."/>
            <person name="Ju F."/>
            <person name="Liu L."/>
            <person name="Boyd J.A."/>
            <person name="Deng Y."/>
            <person name="Parks D.H."/>
            <person name="Jiang X."/>
            <person name="Yin X."/>
            <person name="Woodcroft B.J."/>
            <person name="Tyson G.W."/>
            <person name="Hugenholtz P."/>
            <person name="Polz M.F."/>
            <person name="Zhang T."/>
        </authorList>
    </citation>
    <scope>NUCLEOTIDE SEQUENCE</scope>
    <source>
        <strain evidence="3">HKST-UBA03</strain>
    </source>
</reference>
<comment type="caution">
    <text evidence="3">The sequence shown here is derived from an EMBL/GenBank/DDBJ whole genome shotgun (WGS) entry which is preliminary data.</text>
</comment>
<feature type="region of interest" description="Disordered" evidence="1">
    <location>
        <begin position="101"/>
        <end position="128"/>
    </location>
</feature>
<evidence type="ECO:0000313" key="4">
    <source>
        <dbReference type="Proteomes" id="UP000751518"/>
    </source>
</evidence>
<organism evidence="3 4">
    <name type="scientific">candidate division WWE3 bacterium</name>
    <dbReference type="NCBI Taxonomy" id="2053526"/>
    <lineage>
        <taxon>Bacteria</taxon>
        <taxon>Katanobacteria</taxon>
    </lineage>
</organism>
<dbReference type="AlphaFoldDB" id="A0A955LKE8"/>
<reference evidence="3" key="1">
    <citation type="submission" date="2020-04" db="EMBL/GenBank/DDBJ databases">
        <authorList>
            <person name="Zhang T."/>
        </authorList>
    </citation>
    <scope>NUCLEOTIDE SEQUENCE</scope>
    <source>
        <strain evidence="3">HKST-UBA03</strain>
    </source>
</reference>
<proteinExistence type="predicted"/>
<sequence length="128" mass="14299">MVGYFGNIEEETLQNDNFRKVLFTGTRAQLVVMSLLPGEDIGVEVHDTVDQFFRVDAGEGKVLMNGEEAEFSDGFAFIVPAGTEHNVVNTSKTEPLKLYTIYSPPNHPDGTVHKNKAEAEEYEKSHHE</sequence>
<dbReference type="PANTHER" id="PTHR43346:SF1">
    <property type="entry name" value="QUERCETIN 2,3-DIOXYGENASE-RELATED"/>
    <property type="match status" value="1"/>
</dbReference>
<feature type="domain" description="Cupin type-2" evidence="2">
    <location>
        <begin position="32"/>
        <end position="102"/>
    </location>
</feature>
<dbReference type="InterPro" id="IPR013096">
    <property type="entry name" value="Cupin_2"/>
</dbReference>
<evidence type="ECO:0000313" key="3">
    <source>
        <dbReference type="EMBL" id="MCA9392028.1"/>
    </source>
</evidence>
<dbReference type="SUPFAM" id="SSF51182">
    <property type="entry name" value="RmlC-like cupins"/>
    <property type="match status" value="1"/>
</dbReference>
<protein>
    <submittedName>
        <fullName evidence="3">Cupin domain-containing protein</fullName>
    </submittedName>
</protein>
<dbReference type="Proteomes" id="UP000751518">
    <property type="component" value="Unassembled WGS sequence"/>
</dbReference>
<evidence type="ECO:0000256" key="1">
    <source>
        <dbReference type="SAM" id="MobiDB-lite"/>
    </source>
</evidence>
<dbReference type="InterPro" id="IPR052538">
    <property type="entry name" value="Flavonoid_dioxygenase-like"/>
</dbReference>
<dbReference type="EMBL" id="JAGQKZ010000015">
    <property type="protein sequence ID" value="MCA9392028.1"/>
    <property type="molecule type" value="Genomic_DNA"/>
</dbReference>
<feature type="compositionally biased region" description="Basic and acidic residues" evidence="1">
    <location>
        <begin position="110"/>
        <end position="128"/>
    </location>
</feature>
<dbReference type="Pfam" id="PF07883">
    <property type="entry name" value="Cupin_2"/>
    <property type="match status" value="1"/>
</dbReference>
<dbReference type="InterPro" id="IPR014710">
    <property type="entry name" value="RmlC-like_jellyroll"/>
</dbReference>
<dbReference type="InterPro" id="IPR011051">
    <property type="entry name" value="RmlC_Cupin_sf"/>
</dbReference>
<evidence type="ECO:0000259" key="2">
    <source>
        <dbReference type="Pfam" id="PF07883"/>
    </source>
</evidence>
<dbReference type="PANTHER" id="PTHR43346">
    <property type="entry name" value="LIGAND BINDING DOMAIN PROTEIN, PUTATIVE (AFU_ORTHOLOGUE AFUA_6G14370)-RELATED"/>
    <property type="match status" value="1"/>
</dbReference>